<accession>A0ABY6HV87</accession>
<gene>
    <name evidence="1" type="ORF">NEF87_003067</name>
</gene>
<evidence type="ECO:0008006" key="3">
    <source>
        <dbReference type="Google" id="ProtNLM"/>
    </source>
</evidence>
<evidence type="ECO:0000313" key="2">
    <source>
        <dbReference type="Proteomes" id="UP001208689"/>
    </source>
</evidence>
<name>A0ABY6HV87_9ARCH</name>
<evidence type="ECO:0000313" key="1">
    <source>
        <dbReference type="EMBL" id="UYP46782.1"/>
    </source>
</evidence>
<dbReference type="Proteomes" id="UP001208689">
    <property type="component" value="Chromosome"/>
</dbReference>
<protein>
    <recommendedName>
        <fullName evidence="3">Ribbon-helix-helix protein CopG domain-containing protein</fullName>
    </recommendedName>
</protein>
<keyword evidence="2" id="KW-1185">Reference proteome</keyword>
<proteinExistence type="predicted"/>
<reference evidence="1" key="1">
    <citation type="submission" date="2022-09" db="EMBL/GenBank/DDBJ databases">
        <title>Actin cytoskeleton and complex cell architecture in an #Asgard archaeon.</title>
        <authorList>
            <person name="Ponce Toledo R.I."/>
            <person name="Schleper C."/>
            <person name="Rodrigues Oliveira T."/>
            <person name="Wollweber F."/>
            <person name="Xu J."/>
            <person name="Rittmann S."/>
            <person name="Klingl A."/>
            <person name="Pilhofer M."/>
        </authorList>
    </citation>
    <scope>NUCLEOTIDE SEQUENCE</scope>
    <source>
        <strain evidence="1">B-35</strain>
    </source>
</reference>
<dbReference type="EMBL" id="CP104013">
    <property type="protein sequence ID" value="UYP46782.1"/>
    <property type="molecule type" value="Genomic_DNA"/>
</dbReference>
<sequence length="255" mass="30228">MFNDRGLNRLIKVNYLVFTKISFLSYDKTYLNKLLILQVLKLIMADSRIENNKKDYARKEITISVRFEGQDADVINECTELFGISRSELIRKAASSYIDLRVSNPKYPNPKLFFSHNMMLILMETAPDETLKKLAKQSYENGIRDYEFFQLLGRNHSLEVLPEPDPEDEVRSLVQNVFSERGQNWFQKVHFSQKKDTIIIAGRHIMGERFSVFIRFLLEYYMEDINYHYESGMIRNSKSNRKTSTLRFIYKRNEV</sequence>
<organism evidence="1 2">
    <name type="scientific">Candidatus Lokiarchaeum ossiferum</name>
    <dbReference type="NCBI Taxonomy" id="2951803"/>
    <lineage>
        <taxon>Archaea</taxon>
        <taxon>Promethearchaeati</taxon>
        <taxon>Promethearchaeota</taxon>
        <taxon>Promethearchaeia</taxon>
        <taxon>Promethearchaeales</taxon>
        <taxon>Promethearchaeaceae</taxon>
        <taxon>Candidatus Lokiarchaeum</taxon>
    </lineage>
</organism>